<dbReference type="SUPFAM" id="SSF53213">
    <property type="entry name" value="LigB-like"/>
    <property type="match status" value="1"/>
</dbReference>
<proteinExistence type="inferred from homology"/>
<evidence type="ECO:0000313" key="3">
    <source>
        <dbReference type="EMBL" id="BDG01877.1"/>
    </source>
</evidence>
<organism evidence="3 4">
    <name type="scientific">Anaeromyxobacter oryzae</name>
    <dbReference type="NCBI Taxonomy" id="2918170"/>
    <lineage>
        <taxon>Bacteria</taxon>
        <taxon>Pseudomonadati</taxon>
        <taxon>Myxococcota</taxon>
        <taxon>Myxococcia</taxon>
        <taxon>Myxococcales</taxon>
        <taxon>Cystobacterineae</taxon>
        <taxon>Anaeromyxobacteraceae</taxon>
        <taxon>Anaeromyxobacter</taxon>
    </lineage>
</organism>
<reference evidence="4" key="1">
    <citation type="journal article" date="2022" name="Int. J. Syst. Evol. Microbiol.">
        <title>Anaeromyxobacter oryzae sp. nov., Anaeromyxobacter diazotrophicus sp. nov. and Anaeromyxobacter paludicola sp. nov., isolated from paddy soils.</title>
        <authorList>
            <person name="Itoh H."/>
            <person name="Xu Z."/>
            <person name="Mise K."/>
            <person name="Masuda Y."/>
            <person name="Ushijima N."/>
            <person name="Hayakawa C."/>
            <person name="Shiratori Y."/>
            <person name="Senoo K."/>
        </authorList>
    </citation>
    <scope>NUCLEOTIDE SEQUENCE [LARGE SCALE GENOMIC DNA]</scope>
    <source>
        <strain evidence="4">Red232</strain>
    </source>
</reference>
<accession>A0ABM7WQY3</accession>
<keyword evidence="4" id="KW-1185">Reference proteome</keyword>
<dbReference type="EMBL" id="AP025591">
    <property type="protein sequence ID" value="BDG01877.1"/>
    <property type="molecule type" value="Genomic_DNA"/>
</dbReference>
<evidence type="ECO:0000256" key="1">
    <source>
        <dbReference type="ARBA" id="ARBA00006315"/>
    </source>
</evidence>
<gene>
    <name evidence="3" type="ORF">AMOR_08730</name>
</gene>
<dbReference type="RefSeq" id="WP_248358808.1">
    <property type="nucleotide sequence ID" value="NZ_AP025591.1"/>
</dbReference>
<dbReference type="NCBIfam" id="TIGR04336">
    <property type="entry name" value="AmmeMemoSam_B"/>
    <property type="match status" value="1"/>
</dbReference>
<dbReference type="HAMAP" id="MF_00055">
    <property type="entry name" value="MEMO1"/>
    <property type="match status" value="1"/>
</dbReference>
<dbReference type="PANTHER" id="PTHR11060:SF0">
    <property type="entry name" value="PROTEIN MEMO1"/>
    <property type="match status" value="1"/>
</dbReference>
<sequence>MVREPAVAGSFYTGGASALAVEVDAFLAGAGPARAQALGIVAPHAGYVYSGAVAGAVFGRVDVPARVIVLGPNHTGLGRARAALYPEGAWRTPLGEVPVDPGLTRALAAAPGVRPDPLAHLREHALEVQIPFLQRARPEGLSIAALCLAHLSYDECEALGGAVADAALAAGALVVASSDMSHYIPAEAARAADGRAIERILALDPEGLYDVVHAEEISMCGIIPATVMLVAARARGATRAELVRYANSGDVTGDHRHVVGYAGILVA</sequence>
<dbReference type="InterPro" id="IPR002737">
    <property type="entry name" value="MEMO1_fam"/>
</dbReference>
<dbReference type="Proteomes" id="UP001162891">
    <property type="component" value="Chromosome"/>
</dbReference>
<evidence type="ECO:0000256" key="2">
    <source>
        <dbReference type="HAMAP-Rule" id="MF_00055"/>
    </source>
</evidence>
<dbReference type="Pfam" id="PF01875">
    <property type="entry name" value="Memo"/>
    <property type="match status" value="1"/>
</dbReference>
<protein>
    <recommendedName>
        <fullName evidence="2">MEMO1 family protein AMOR_08730</fullName>
    </recommendedName>
</protein>
<comment type="similarity">
    <text evidence="1 2">Belongs to the MEMO1 family.</text>
</comment>
<dbReference type="CDD" id="cd07361">
    <property type="entry name" value="MEMO_like"/>
    <property type="match status" value="1"/>
</dbReference>
<name>A0ABM7WQY3_9BACT</name>
<evidence type="ECO:0000313" key="4">
    <source>
        <dbReference type="Proteomes" id="UP001162891"/>
    </source>
</evidence>
<dbReference type="PANTHER" id="PTHR11060">
    <property type="entry name" value="PROTEIN MEMO1"/>
    <property type="match status" value="1"/>
</dbReference>
<dbReference type="Gene3D" id="3.40.830.10">
    <property type="entry name" value="LigB-like"/>
    <property type="match status" value="1"/>
</dbReference>